<evidence type="ECO:0000259" key="2">
    <source>
        <dbReference type="PROSITE" id="PS50995"/>
    </source>
</evidence>
<dbReference type="OrthoDB" id="3173926at2"/>
<evidence type="ECO:0000313" key="3">
    <source>
        <dbReference type="EMBL" id="SDK09858.1"/>
    </source>
</evidence>
<dbReference type="PANTHER" id="PTHR33164:SF106">
    <property type="entry name" value="TRANSCRIPTIONAL REGULATORY PROTEIN"/>
    <property type="match status" value="1"/>
</dbReference>
<protein>
    <submittedName>
        <fullName evidence="3">DNA-binding transcriptional regulator, MarR family</fullName>
    </submittedName>
</protein>
<dbReference type="InterPro" id="IPR000835">
    <property type="entry name" value="HTH_MarR-typ"/>
</dbReference>
<organism evidence="3 4">
    <name type="scientific">Streptomyces indicus</name>
    <dbReference type="NCBI Taxonomy" id="417292"/>
    <lineage>
        <taxon>Bacteria</taxon>
        <taxon>Bacillati</taxon>
        <taxon>Actinomycetota</taxon>
        <taxon>Actinomycetes</taxon>
        <taxon>Kitasatosporales</taxon>
        <taxon>Streptomycetaceae</taxon>
        <taxon>Streptomyces</taxon>
    </lineage>
</organism>
<accession>A0A1G8Z468</accession>
<dbReference type="STRING" id="417292.SAMN05421806_104428"/>
<dbReference type="EMBL" id="FNFF01000004">
    <property type="protein sequence ID" value="SDK09858.1"/>
    <property type="molecule type" value="Genomic_DNA"/>
</dbReference>
<gene>
    <name evidence="3" type="ORF">SAMN05421806_104428</name>
</gene>
<feature type="region of interest" description="Disordered" evidence="1">
    <location>
        <begin position="1"/>
        <end position="28"/>
    </location>
</feature>
<dbReference type="GO" id="GO:0003700">
    <property type="term" value="F:DNA-binding transcription factor activity"/>
    <property type="evidence" value="ECO:0007669"/>
    <property type="project" value="InterPro"/>
</dbReference>
<proteinExistence type="predicted"/>
<dbReference type="InterPro" id="IPR036390">
    <property type="entry name" value="WH_DNA-bd_sf"/>
</dbReference>
<feature type="compositionally biased region" description="Acidic residues" evidence="1">
    <location>
        <begin position="7"/>
        <end position="21"/>
    </location>
</feature>
<dbReference type="SMART" id="SM00347">
    <property type="entry name" value="HTH_MARR"/>
    <property type="match status" value="1"/>
</dbReference>
<dbReference type="InterPro" id="IPR039422">
    <property type="entry name" value="MarR/SlyA-like"/>
</dbReference>
<dbReference type="RefSeq" id="WP_093609805.1">
    <property type="nucleotide sequence ID" value="NZ_FNFF01000004.1"/>
</dbReference>
<dbReference type="PANTHER" id="PTHR33164">
    <property type="entry name" value="TRANSCRIPTIONAL REGULATOR, MARR FAMILY"/>
    <property type="match status" value="1"/>
</dbReference>
<dbReference type="SUPFAM" id="SSF46785">
    <property type="entry name" value="Winged helix' DNA-binding domain"/>
    <property type="match status" value="1"/>
</dbReference>
<reference evidence="3 4" key="1">
    <citation type="submission" date="2016-10" db="EMBL/GenBank/DDBJ databases">
        <authorList>
            <person name="de Groot N.N."/>
        </authorList>
    </citation>
    <scope>NUCLEOTIDE SEQUENCE [LARGE SCALE GENOMIC DNA]</scope>
    <source>
        <strain evidence="3 4">CGMCC 4.5727</strain>
    </source>
</reference>
<keyword evidence="3" id="KW-0238">DNA-binding</keyword>
<feature type="domain" description="HTH marR-type" evidence="2">
    <location>
        <begin position="31"/>
        <end position="167"/>
    </location>
</feature>
<dbReference type="AlphaFoldDB" id="A0A1G8Z468"/>
<dbReference type="Gene3D" id="1.10.10.10">
    <property type="entry name" value="Winged helix-like DNA-binding domain superfamily/Winged helix DNA-binding domain"/>
    <property type="match status" value="1"/>
</dbReference>
<keyword evidence="4" id="KW-1185">Reference proteome</keyword>
<dbReference type="PROSITE" id="PS50995">
    <property type="entry name" value="HTH_MARR_2"/>
    <property type="match status" value="1"/>
</dbReference>
<dbReference type="Proteomes" id="UP000199155">
    <property type="component" value="Unassembled WGS sequence"/>
</dbReference>
<dbReference type="InterPro" id="IPR036388">
    <property type="entry name" value="WH-like_DNA-bd_sf"/>
</dbReference>
<evidence type="ECO:0000256" key="1">
    <source>
        <dbReference type="SAM" id="MobiDB-lite"/>
    </source>
</evidence>
<dbReference type="GO" id="GO:0003677">
    <property type="term" value="F:DNA binding"/>
    <property type="evidence" value="ECO:0007669"/>
    <property type="project" value="UniProtKB-KW"/>
</dbReference>
<evidence type="ECO:0000313" key="4">
    <source>
        <dbReference type="Proteomes" id="UP000199155"/>
    </source>
</evidence>
<sequence>MTRAEEAAEEAGEEAVQEAVEEAGGQAEGERAAVLERLMETGRENSASTVMFHSAIAARQGLSATETKTLDLLVQHGPLTAKDLAGHTGLAPASVTGLVDRLESKGYVRRAKHATDKRRVVIELDQEKLSGLAAFFDDWAKEIVALCEPFSVDELETVIRFLSATTELQRRTAARLAD</sequence>
<dbReference type="GO" id="GO:0006950">
    <property type="term" value="P:response to stress"/>
    <property type="evidence" value="ECO:0007669"/>
    <property type="project" value="TreeGrafter"/>
</dbReference>
<dbReference type="Pfam" id="PF01047">
    <property type="entry name" value="MarR"/>
    <property type="match status" value="1"/>
</dbReference>
<name>A0A1G8Z468_9ACTN</name>